<dbReference type="InterPro" id="IPR013785">
    <property type="entry name" value="Aldolase_TIM"/>
</dbReference>
<reference evidence="6" key="1">
    <citation type="journal article" date="2015" name="Genome Announc.">
        <title>Draft genome sequence of the fungus Penicillium brasilianum MG11.</title>
        <authorList>
            <person name="Horn F."/>
            <person name="Linde J."/>
            <person name="Mattern D.J."/>
            <person name="Walther G."/>
            <person name="Guthke R."/>
            <person name="Brakhage A.A."/>
            <person name="Valiante V."/>
        </authorList>
    </citation>
    <scope>NUCLEOTIDE SEQUENCE [LARGE SCALE GENOMIC DNA]</scope>
    <source>
        <strain evidence="6">MG11</strain>
    </source>
</reference>
<dbReference type="InterPro" id="IPR001155">
    <property type="entry name" value="OxRdtase_FMN_N"/>
</dbReference>
<evidence type="ECO:0000313" key="6">
    <source>
        <dbReference type="Proteomes" id="UP000042958"/>
    </source>
</evidence>
<dbReference type="EMBL" id="CDHK01000004">
    <property type="protein sequence ID" value="CEO60249.1"/>
    <property type="molecule type" value="Genomic_DNA"/>
</dbReference>
<dbReference type="AlphaFoldDB" id="A0A0F7VE47"/>
<dbReference type="InterPro" id="IPR045247">
    <property type="entry name" value="Oye-like"/>
</dbReference>
<proteinExistence type="inferred from homology"/>
<dbReference type="Proteomes" id="UP000042958">
    <property type="component" value="Unassembled WGS sequence"/>
</dbReference>
<evidence type="ECO:0000256" key="1">
    <source>
        <dbReference type="ARBA" id="ARBA00001917"/>
    </source>
</evidence>
<protein>
    <submittedName>
        <fullName evidence="5">Putative 12-oxophytodienoate reductase</fullName>
    </submittedName>
</protein>
<dbReference type="Gene3D" id="3.20.20.70">
    <property type="entry name" value="Aldolase class I"/>
    <property type="match status" value="1"/>
</dbReference>
<keyword evidence="6" id="KW-1185">Reference proteome</keyword>
<dbReference type="Pfam" id="PF00724">
    <property type="entry name" value="Oxidored_FMN"/>
    <property type="match status" value="1"/>
</dbReference>
<dbReference type="GO" id="GO:0016628">
    <property type="term" value="F:oxidoreductase activity, acting on the CH-CH group of donors, NAD or NADP as acceptor"/>
    <property type="evidence" value="ECO:0007669"/>
    <property type="project" value="UniProtKB-ARBA"/>
</dbReference>
<evidence type="ECO:0000256" key="2">
    <source>
        <dbReference type="ARBA" id="ARBA00005979"/>
    </source>
</evidence>
<dbReference type="CDD" id="cd02933">
    <property type="entry name" value="OYE_like_FMN"/>
    <property type="match status" value="1"/>
</dbReference>
<evidence type="ECO:0000259" key="4">
    <source>
        <dbReference type="Pfam" id="PF00724"/>
    </source>
</evidence>
<evidence type="ECO:0000256" key="3">
    <source>
        <dbReference type="ARBA" id="ARBA00023002"/>
    </source>
</evidence>
<dbReference type="OrthoDB" id="276546at2759"/>
<dbReference type="PANTHER" id="PTHR22893:SF93">
    <property type="entry name" value="HYPOTHETICAL OXIDOREDUCTASE (EUROFUNG)"/>
    <property type="match status" value="1"/>
</dbReference>
<dbReference type="SUPFAM" id="SSF51395">
    <property type="entry name" value="FMN-linked oxidoreductases"/>
    <property type="match status" value="1"/>
</dbReference>
<comment type="cofactor">
    <cofactor evidence="1">
        <name>FMN</name>
        <dbReference type="ChEBI" id="CHEBI:58210"/>
    </cofactor>
</comment>
<accession>A0A0F7VE47</accession>
<comment type="similarity">
    <text evidence="2">Belongs to the NADH:flavin oxidoreductase/NADH oxidase family.</text>
</comment>
<dbReference type="FunFam" id="3.20.20.70:FF:000059">
    <property type="entry name" value="N-ethylmaleimide reductase, FMN-linked"/>
    <property type="match status" value="1"/>
</dbReference>
<feature type="domain" description="NADH:flavin oxidoreductase/NADH oxidase N-terminal" evidence="4">
    <location>
        <begin position="13"/>
        <end position="379"/>
    </location>
</feature>
<dbReference type="GO" id="GO:0005829">
    <property type="term" value="C:cytosol"/>
    <property type="evidence" value="ECO:0007669"/>
    <property type="project" value="UniProtKB-ARBA"/>
</dbReference>
<dbReference type="PANTHER" id="PTHR22893">
    <property type="entry name" value="NADH OXIDOREDUCTASE-RELATED"/>
    <property type="match status" value="1"/>
</dbReference>
<name>A0A0F7VE47_PENBI</name>
<evidence type="ECO:0000313" key="5">
    <source>
        <dbReference type="EMBL" id="CEO60249.1"/>
    </source>
</evidence>
<organism evidence="5 6">
    <name type="scientific">Penicillium brasilianum</name>
    <dbReference type="NCBI Taxonomy" id="104259"/>
    <lineage>
        <taxon>Eukaryota</taxon>
        <taxon>Fungi</taxon>
        <taxon>Dikarya</taxon>
        <taxon>Ascomycota</taxon>
        <taxon>Pezizomycotina</taxon>
        <taxon>Eurotiomycetes</taxon>
        <taxon>Eurotiomycetidae</taxon>
        <taxon>Eurotiales</taxon>
        <taxon>Aspergillaceae</taxon>
        <taxon>Penicillium</taxon>
    </lineage>
</organism>
<dbReference type="STRING" id="104259.A0A0F7VE47"/>
<gene>
    <name evidence="5" type="ORF">PMG11_04885</name>
</gene>
<keyword evidence="3" id="KW-0560">Oxidoreductase</keyword>
<dbReference type="GO" id="GO:0010181">
    <property type="term" value="F:FMN binding"/>
    <property type="evidence" value="ECO:0007669"/>
    <property type="project" value="InterPro"/>
</dbReference>
<sequence length="408" mass="45548">MTIHYLGPEHSALFQPLTIANGKITLRHRIIHAPLTRNRGVPANPISTAENPNRIWVPGDLVIDYYSQRASEGGLIISEGIPPSLESNGMPGVPGIFTEDQARGWKKVVDAVHAKGGFIYCQLWHAGRATIPQMTGSPAVCPSASVWDSPTECYSHPPVGSTEPVPYANHPPIELSVAHIKQTIQDYCAAAKTAMEIGFDGVEIHAGNGYLPEQFLSSNINKRTDEYGGTPEKRCRFVFELMEEVAKTVGEENLAIRLSPFGLFNQARGEQRVETWTYLSEGLKKAHPSLSYVSFIEPRYEQIFNYEEKDAFLKSWGLLDVSLTKFRQIFGSTPFFSAGGWDDKNSWGVVESGKYDALLYGRYFISNPDLVNRLKKGLALAPYDRTRFYGPFEDNAFHYTDYPTADKQ</sequence>